<keyword evidence="3" id="KW-1185">Reference proteome</keyword>
<evidence type="ECO:0000256" key="1">
    <source>
        <dbReference type="SAM" id="MobiDB-lite"/>
    </source>
</evidence>
<reference evidence="2" key="1">
    <citation type="journal article" date="2023" name="Science">
        <title>Genome structures resolve the early diversification of teleost fishes.</title>
        <authorList>
            <person name="Parey E."/>
            <person name="Louis A."/>
            <person name="Montfort J."/>
            <person name="Bouchez O."/>
            <person name="Roques C."/>
            <person name="Iampietro C."/>
            <person name="Lluch J."/>
            <person name="Castinel A."/>
            <person name="Donnadieu C."/>
            <person name="Desvignes T."/>
            <person name="Floi Bucao C."/>
            <person name="Jouanno E."/>
            <person name="Wen M."/>
            <person name="Mejri S."/>
            <person name="Dirks R."/>
            <person name="Jansen H."/>
            <person name="Henkel C."/>
            <person name="Chen W.J."/>
            <person name="Zahm M."/>
            <person name="Cabau C."/>
            <person name="Klopp C."/>
            <person name="Thompson A.W."/>
            <person name="Robinson-Rechavi M."/>
            <person name="Braasch I."/>
            <person name="Lecointre G."/>
            <person name="Bobe J."/>
            <person name="Postlethwait J.H."/>
            <person name="Berthelot C."/>
            <person name="Roest Crollius H."/>
            <person name="Guiguen Y."/>
        </authorList>
    </citation>
    <scope>NUCLEOTIDE SEQUENCE</scope>
    <source>
        <strain evidence="2">NC1722</strain>
    </source>
</reference>
<feature type="compositionally biased region" description="Polar residues" evidence="1">
    <location>
        <begin position="60"/>
        <end position="69"/>
    </location>
</feature>
<dbReference type="Proteomes" id="UP001221898">
    <property type="component" value="Unassembled WGS sequence"/>
</dbReference>
<gene>
    <name evidence="2" type="ORF">AAFF_G00098820</name>
</gene>
<protein>
    <submittedName>
        <fullName evidence="2">Uncharacterized protein</fullName>
    </submittedName>
</protein>
<name>A0AAD7RVA3_9TELE</name>
<proteinExistence type="predicted"/>
<dbReference type="AlphaFoldDB" id="A0AAD7RVA3"/>
<evidence type="ECO:0000313" key="2">
    <source>
        <dbReference type="EMBL" id="KAJ8390962.1"/>
    </source>
</evidence>
<dbReference type="EMBL" id="JAINUG010000164">
    <property type="protein sequence ID" value="KAJ8390962.1"/>
    <property type="molecule type" value="Genomic_DNA"/>
</dbReference>
<evidence type="ECO:0000313" key="3">
    <source>
        <dbReference type="Proteomes" id="UP001221898"/>
    </source>
</evidence>
<sequence>MAAGDPAILLRSVGPPVTGRQVAGSLEPERLLGGMRDGRDVGVRGDAGAPSEINRGGSIENVTLTEGSD</sequence>
<accession>A0AAD7RVA3</accession>
<organism evidence="2 3">
    <name type="scientific">Aldrovandia affinis</name>
    <dbReference type="NCBI Taxonomy" id="143900"/>
    <lineage>
        <taxon>Eukaryota</taxon>
        <taxon>Metazoa</taxon>
        <taxon>Chordata</taxon>
        <taxon>Craniata</taxon>
        <taxon>Vertebrata</taxon>
        <taxon>Euteleostomi</taxon>
        <taxon>Actinopterygii</taxon>
        <taxon>Neopterygii</taxon>
        <taxon>Teleostei</taxon>
        <taxon>Notacanthiformes</taxon>
        <taxon>Halosauridae</taxon>
        <taxon>Aldrovandia</taxon>
    </lineage>
</organism>
<feature type="region of interest" description="Disordered" evidence="1">
    <location>
        <begin position="31"/>
        <end position="69"/>
    </location>
</feature>
<comment type="caution">
    <text evidence="2">The sequence shown here is derived from an EMBL/GenBank/DDBJ whole genome shotgun (WGS) entry which is preliminary data.</text>
</comment>